<evidence type="ECO:0000256" key="1">
    <source>
        <dbReference type="ARBA" id="ARBA00022729"/>
    </source>
</evidence>
<reference evidence="3 4" key="1">
    <citation type="submission" date="2018-06" db="EMBL/GenBank/DDBJ databases">
        <title>Natronomonas sp. F16-60 a new haloarchaeon isolated from a solar saltern of Isla Cristina, Huelva, Spain.</title>
        <authorList>
            <person name="Duran-Viseras A."/>
            <person name="Sanchez-Porro C."/>
            <person name="Ventosa A."/>
        </authorList>
    </citation>
    <scope>NUCLEOTIDE SEQUENCE [LARGE SCALE GENOMIC DNA]</scope>
    <source>
        <strain evidence="3 4">F16-60</strain>
    </source>
</reference>
<accession>A0A554MU07</accession>
<feature type="domain" description="Leucine-binding protein" evidence="2">
    <location>
        <begin position="76"/>
        <end position="416"/>
    </location>
</feature>
<organism evidence="3 4">
    <name type="scientific">Haloglomus irregulare</name>
    <dbReference type="NCBI Taxonomy" id="2234134"/>
    <lineage>
        <taxon>Archaea</taxon>
        <taxon>Methanobacteriati</taxon>
        <taxon>Methanobacteriota</taxon>
        <taxon>Stenosarchaea group</taxon>
        <taxon>Halobacteria</taxon>
        <taxon>Halobacteriales</taxon>
        <taxon>Natronomonadaceae</taxon>
        <taxon>Haloglomus</taxon>
    </lineage>
</organism>
<dbReference type="EMBL" id="QMDX01000034">
    <property type="protein sequence ID" value="TSD08612.1"/>
    <property type="molecule type" value="Genomic_DNA"/>
</dbReference>
<proteinExistence type="predicted"/>
<dbReference type="CDD" id="cd06330">
    <property type="entry name" value="PBP1_As_SBP-like"/>
    <property type="match status" value="1"/>
</dbReference>
<name>A0A554MU07_9EURY</name>
<evidence type="ECO:0000313" key="3">
    <source>
        <dbReference type="EMBL" id="TSD08612.1"/>
    </source>
</evidence>
<dbReference type="InterPro" id="IPR051010">
    <property type="entry name" value="BCAA_transport"/>
</dbReference>
<evidence type="ECO:0000313" key="4">
    <source>
        <dbReference type="Proteomes" id="UP000319894"/>
    </source>
</evidence>
<sequence>MLSRSVTSIRPDGDIVKRGVPPAESRVDRRTFLKGAGAATIAASFAGCNNPAGDGDDSSVEAGGDIPTEPLEMATVAFTSGSASVFGTPMMQSARMVVDKINEAGGILGEREISLDEYDENTEEVAQLYRRLATQDDYDIIIGFVSSANALTVGPIAEELQQPTIIWDTGTTELFDDAVTDPQYLFRTCASSSTDAVGAALVLENALTDIETVAGVNQDYAYGRNNWNLFSQAVEAFDIDVDIVEARFPPFGNEDFSSTVSALNDSNPDFIFSSLWGGDLVNFMTQANDRGLFDDTLPCFSGGTHIFRDAPDQVPDGLLFGARGPHVPYGGFGWNSLHDNFVSSFESRYGESPYAHGAFHAWQGIYAYVNAIENAFNASGVYPDNDALVKSLEGLGFDTPSGFLNIPEGSHNAIEPSFWGLSDSSGENLALTDSIWIAKEQVNPPVEQTTEEWLGNI</sequence>
<dbReference type="InterPro" id="IPR028082">
    <property type="entry name" value="Peripla_BP_I"/>
</dbReference>
<dbReference type="InterPro" id="IPR006311">
    <property type="entry name" value="TAT_signal"/>
</dbReference>
<dbReference type="Pfam" id="PF13458">
    <property type="entry name" value="Peripla_BP_6"/>
    <property type="match status" value="1"/>
</dbReference>
<dbReference type="NCBIfam" id="TIGR01409">
    <property type="entry name" value="TAT_signal_seq"/>
    <property type="match status" value="1"/>
</dbReference>
<keyword evidence="4" id="KW-1185">Reference proteome</keyword>
<gene>
    <name evidence="3" type="ORF">DP107_19035</name>
</gene>
<dbReference type="PROSITE" id="PS51318">
    <property type="entry name" value="TAT"/>
    <property type="match status" value="1"/>
</dbReference>
<dbReference type="InterPro" id="IPR028081">
    <property type="entry name" value="Leu-bd"/>
</dbReference>
<dbReference type="Proteomes" id="UP000319894">
    <property type="component" value="Unassembled WGS sequence"/>
</dbReference>
<keyword evidence="1" id="KW-0732">Signal</keyword>
<comment type="caution">
    <text evidence="3">The sequence shown here is derived from an EMBL/GenBank/DDBJ whole genome shotgun (WGS) entry which is preliminary data.</text>
</comment>
<dbReference type="InterPro" id="IPR019546">
    <property type="entry name" value="TAT_signal_bac_arc"/>
</dbReference>
<dbReference type="Gene3D" id="3.40.50.2300">
    <property type="match status" value="2"/>
</dbReference>
<dbReference type="AlphaFoldDB" id="A0A554MU07"/>
<dbReference type="InParanoid" id="A0A554MU07"/>
<protein>
    <recommendedName>
        <fullName evidence="2">Leucine-binding protein domain-containing protein</fullName>
    </recommendedName>
</protein>
<dbReference type="PANTHER" id="PTHR30483">
    <property type="entry name" value="LEUCINE-SPECIFIC-BINDING PROTEIN"/>
    <property type="match status" value="1"/>
</dbReference>
<dbReference type="SUPFAM" id="SSF53822">
    <property type="entry name" value="Periplasmic binding protein-like I"/>
    <property type="match status" value="1"/>
</dbReference>
<evidence type="ECO:0000259" key="2">
    <source>
        <dbReference type="Pfam" id="PF13458"/>
    </source>
</evidence>